<dbReference type="KEGG" id="ebz:J7S26_06635"/>
<keyword evidence="4" id="KW-0813">Transport</keyword>
<evidence type="ECO:0000256" key="8">
    <source>
        <dbReference type="ARBA" id="ARBA00023136"/>
    </source>
</evidence>
<dbReference type="Proteomes" id="UP000636394">
    <property type="component" value="Unassembled WGS sequence"/>
</dbReference>
<dbReference type="PANTHER" id="PTHR43823">
    <property type="entry name" value="SPORULATION PROTEIN YKVU"/>
    <property type="match status" value="1"/>
</dbReference>
<feature type="transmembrane region" description="Helical" evidence="10">
    <location>
        <begin position="191"/>
        <end position="212"/>
    </location>
</feature>
<keyword evidence="13" id="KW-1185">Reference proteome</keyword>
<reference evidence="12" key="2">
    <citation type="submission" date="2021-04" db="EMBL/GenBank/DDBJ databases">
        <title>Novel species in family Eggerthellaceae.</title>
        <authorList>
            <person name="Zhang G."/>
        </authorList>
    </citation>
    <scope>NUCLEOTIDE SEQUENCE</scope>
    <source>
        <strain evidence="12">Zg-886</strain>
    </source>
</reference>
<feature type="transmembrane region" description="Helical" evidence="10">
    <location>
        <begin position="161"/>
        <end position="179"/>
    </location>
</feature>
<keyword evidence="5" id="KW-1003">Cell membrane</keyword>
<dbReference type="InterPro" id="IPR051327">
    <property type="entry name" value="MATE_MepA_subfamily"/>
</dbReference>
<feature type="transmembrane region" description="Helical" evidence="10">
    <location>
        <begin position="88"/>
        <end position="111"/>
    </location>
</feature>
<feature type="transmembrane region" description="Helical" evidence="10">
    <location>
        <begin position="360"/>
        <end position="381"/>
    </location>
</feature>
<keyword evidence="9" id="KW-0046">Antibiotic resistance</keyword>
<organism evidence="12 14">
    <name type="scientific">Xiamenia xianingshaonis</name>
    <dbReference type="NCBI Taxonomy" id="2682776"/>
    <lineage>
        <taxon>Bacteria</taxon>
        <taxon>Bacillati</taxon>
        <taxon>Actinomycetota</taxon>
        <taxon>Coriobacteriia</taxon>
        <taxon>Eggerthellales</taxon>
        <taxon>Eggerthellaceae</taxon>
        <taxon>Xiamenia</taxon>
    </lineage>
</organism>
<keyword evidence="7 10" id="KW-1133">Transmembrane helix</keyword>
<dbReference type="GO" id="GO:0015297">
    <property type="term" value="F:antiporter activity"/>
    <property type="evidence" value="ECO:0007669"/>
    <property type="project" value="InterPro"/>
</dbReference>
<evidence type="ECO:0000256" key="6">
    <source>
        <dbReference type="ARBA" id="ARBA00022692"/>
    </source>
</evidence>
<dbReference type="CDD" id="cd13143">
    <property type="entry name" value="MATE_MepA_like"/>
    <property type="match status" value="1"/>
</dbReference>
<feature type="transmembrane region" description="Helical" evidence="10">
    <location>
        <begin position="283"/>
        <end position="306"/>
    </location>
</feature>
<evidence type="ECO:0000256" key="5">
    <source>
        <dbReference type="ARBA" id="ARBA00022475"/>
    </source>
</evidence>
<accession>A0A9E6MSM1</accession>
<gene>
    <name evidence="11" type="ORF">GMI68_08895</name>
    <name evidence="12" type="ORF">J7S26_06635</name>
</gene>
<feature type="transmembrane region" description="Helical" evidence="10">
    <location>
        <begin position="233"/>
        <end position="255"/>
    </location>
</feature>
<feature type="transmembrane region" description="Helical" evidence="10">
    <location>
        <begin position="426"/>
        <end position="448"/>
    </location>
</feature>
<evidence type="ECO:0000256" key="7">
    <source>
        <dbReference type="ARBA" id="ARBA00022989"/>
    </source>
</evidence>
<dbReference type="AlphaFoldDB" id="A0A9E6MSM1"/>
<keyword evidence="6 10" id="KW-0812">Transmembrane</keyword>
<evidence type="ECO:0000256" key="3">
    <source>
        <dbReference type="ARBA" id="ARBA00022106"/>
    </source>
</evidence>
<feature type="transmembrane region" description="Helical" evidence="10">
    <location>
        <begin position="318"/>
        <end position="340"/>
    </location>
</feature>
<dbReference type="Pfam" id="PF01554">
    <property type="entry name" value="MatE"/>
    <property type="match status" value="2"/>
</dbReference>
<dbReference type="PIRSF" id="PIRSF006603">
    <property type="entry name" value="DinF"/>
    <property type="match status" value="1"/>
</dbReference>
<name>A0A9E6MSM1_9ACTN</name>
<dbReference type="InterPro" id="IPR048279">
    <property type="entry name" value="MdtK-like"/>
</dbReference>
<dbReference type="Proteomes" id="UP000671910">
    <property type="component" value="Chromosome"/>
</dbReference>
<evidence type="ECO:0000256" key="2">
    <source>
        <dbReference type="ARBA" id="ARBA00008417"/>
    </source>
</evidence>
<feature type="transmembrane region" description="Helical" evidence="10">
    <location>
        <begin position="7"/>
        <end position="30"/>
    </location>
</feature>
<reference evidence="11 13" key="1">
    <citation type="submission" date="2019-11" db="EMBL/GenBank/DDBJ databases">
        <title>Eggerthellaceae novel genus isolated from the rectal contents of marmort.</title>
        <authorList>
            <person name="Zhang G."/>
        </authorList>
    </citation>
    <scope>NUCLEOTIDE SEQUENCE [LARGE SCALE GENOMIC DNA]</scope>
    <source>
        <strain evidence="13">zg-886</strain>
        <strain evidence="11">Zg-886</strain>
    </source>
</reference>
<dbReference type="EMBL" id="WPCR01000013">
    <property type="protein sequence ID" value="NHM14868.1"/>
    <property type="molecule type" value="Genomic_DNA"/>
</dbReference>
<dbReference type="NCBIfam" id="TIGR00797">
    <property type="entry name" value="matE"/>
    <property type="match status" value="1"/>
</dbReference>
<keyword evidence="8 10" id="KW-0472">Membrane</keyword>
<protein>
    <recommendedName>
        <fullName evidence="3">Multidrug export protein MepA</fullName>
    </recommendedName>
</protein>
<dbReference type="InterPro" id="IPR045070">
    <property type="entry name" value="MATE_MepA-like"/>
</dbReference>
<dbReference type="GO" id="GO:0005886">
    <property type="term" value="C:plasma membrane"/>
    <property type="evidence" value="ECO:0007669"/>
    <property type="project" value="UniProtKB-SubCell"/>
</dbReference>
<evidence type="ECO:0000256" key="10">
    <source>
        <dbReference type="SAM" id="Phobius"/>
    </source>
</evidence>
<dbReference type="GO" id="GO:0042910">
    <property type="term" value="F:xenobiotic transmembrane transporter activity"/>
    <property type="evidence" value="ECO:0007669"/>
    <property type="project" value="InterPro"/>
</dbReference>
<feature type="transmembrane region" description="Helical" evidence="10">
    <location>
        <begin position="131"/>
        <end position="149"/>
    </location>
</feature>
<evidence type="ECO:0000256" key="9">
    <source>
        <dbReference type="ARBA" id="ARBA00023251"/>
    </source>
</evidence>
<sequence length="465" mass="49848">MGTGSIPLLITEFAIPSIIGMLVNGAYNVIDSIFLGQAMGEIGLATATVAMPVMTVFMAISMLVGNGGNALAALRLGEGRQDEANRSLGNTVTLSIALAVVVAVLAHTPFIDALLSISGATPEDWDYARSFIQIISCGFIFQCIGMGVNNFIRTAGAPNRALVTMVIGAVACTVFNYWFVMVCGWGVQGSALATICGQAFSCAFVLWYFLLTPSAPMRIRPRFMGLRWGTVKMIFALGFASFVMQVGMALVNFVLNNLLNQYGAAHPVGTEGALASIGVVQRVAMFGVFALIGTAVALQPLLGYNYGARLYVRVKKTLWWGIGAATVIATVEWAFIQLFPGQIVGIFGIHEPALSDFTVFALRVQLAVLPLVGFQIVSSNYFQATGQPMKSIFLSLTRQILFLIPLYLALPLALPHLVPGLTGLDALYFAVPAADCLSIFATVIFVVLEMRRLKKLQTGEIEAKF</sequence>
<evidence type="ECO:0000313" key="11">
    <source>
        <dbReference type="EMBL" id="NHM14868.1"/>
    </source>
</evidence>
<feature type="transmembrane region" description="Helical" evidence="10">
    <location>
        <begin position="393"/>
        <end position="414"/>
    </location>
</feature>
<comment type="similarity">
    <text evidence="2">Belongs to the multi antimicrobial extrusion (MATE) (TC 2.A.66.1) family. MepA subfamily.</text>
</comment>
<evidence type="ECO:0000313" key="14">
    <source>
        <dbReference type="Proteomes" id="UP000671910"/>
    </source>
</evidence>
<evidence type="ECO:0000256" key="4">
    <source>
        <dbReference type="ARBA" id="ARBA00022448"/>
    </source>
</evidence>
<evidence type="ECO:0000313" key="12">
    <source>
        <dbReference type="EMBL" id="QTU85235.1"/>
    </source>
</evidence>
<feature type="transmembrane region" description="Helical" evidence="10">
    <location>
        <begin position="42"/>
        <end position="67"/>
    </location>
</feature>
<evidence type="ECO:0000313" key="13">
    <source>
        <dbReference type="Proteomes" id="UP000636394"/>
    </source>
</evidence>
<dbReference type="GO" id="GO:0046677">
    <property type="term" value="P:response to antibiotic"/>
    <property type="evidence" value="ECO:0007669"/>
    <property type="project" value="UniProtKB-KW"/>
</dbReference>
<dbReference type="InterPro" id="IPR002528">
    <property type="entry name" value="MATE_fam"/>
</dbReference>
<dbReference type="EMBL" id="CP072829">
    <property type="protein sequence ID" value="QTU85235.1"/>
    <property type="molecule type" value="Genomic_DNA"/>
</dbReference>
<comment type="subcellular location">
    <subcellularLocation>
        <location evidence="1">Cell membrane</location>
        <topology evidence="1">Multi-pass membrane protein</topology>
    </subcellularLocation>
</comment>
<evidence type="ECO:0000256" key="1">
    <source>
        <dbReference type="ARBA" id="ARBA00004651"/>
    </source>
</evidence>
<dbReference type="PANTHER" id="PTHR43823:SF3">
    <property type="entry name" value="MULTIDRUG EXPORT PROTEIN MEPA"/>
    <property type="match status" value="1"/>
</dbReference>
<proteinExistence type="inferred from homology"/>